<evidence type="ECO:0000256" key="2">
    <source>
        <dbReference type="ARBA" id="ARBA00022448"/>
    </source>
</evidence>
<dbReference type="OrthoDB" id="9789368at2"/>
<dbReference type="Proteomes" id="UP000244932">
    <property type="component" value="Unassembled WGS sequence"/>
</dbReference>
<sequence length="468" mass="49314">MRALKGHLKTTLSAIALTIGLGGAASAETLTDTLVMAYNNSPALDVARAALRAIDEGVPQARSGLRPNLSASASATLTTSNDRFFAGSRDIGDQESLGISGSWTIFDGGATDASVNAALANVNAQRAQLLASEQTVLLDAVTAYLDVRRDLRFVSLGANNVRVINRQLDAAEDRFEVGEVTRTDVAQARARLAAARSSLVANQGALDRSREAYLAAVGVAPSDLAPPPPLPELPESQAAAEAMAMSTHPLLATRQAQVRAAEYAVDRARAAFRPSVALNGGATLGNTFDSRQGQGQVSTRQTQVGASVSLPLYRGGALSSAVRQAVAQQEQAQASLQDAGRQIRQSVGLAWANLRVARASITSSRQQITAARVAFEGIVEEARLGARTTLDVLDTEQELLNAQSSLVAAQRDEAVAAYSLLSAMGLLTVDHLGLPVDQYDPAAYFDAVEDGPFARDRQEVLNRILGRY</sequence>
<keyword evidence="7" id="KW-0204">Cytolysis</keyword>
<feature type="signal peptide" evidence="8">
    <location>
        <begin position="1"/>
        <end position="27"/>
    </location>
</feature>
<comment type="subcellular location">
    <subcellularLocation>
        <location evidence="7">Cell outer membrane</location>
        <topology evidence="7">Peripheral membrane protein</topology>
    </subcellularLocation>
</comment>
<dbReference type="RefSeq" id="WP_108781809.1">
    <property type="nucleotide sequence ID" value="NZ_OMKW01000002.1"/>
</dbReference>
<proteinExistence type="inferred from homology"/>
<dbReference type="GO" id="GO:0015562">
    <property type="term" value="F:efflux transmembrane transporter activity"/>
    <property type="evidence" value="ECO:0007669"/>
    <property type="project" value="InterPro"/>
</dbReference>
<evidence type="ECO:0000256" key="8">
    <source>
        <dbReference type="SAM" id="SignalP"/>
    </source>
</evidence>
<reference evidence="9 10" key="1">
    <citation type="submission" date="2018-03" db="EMBL/GenBank/DDBJ databases">
        <authorList>
            <person name="Keele B.F."/>
        </authorList>
    </citation>
    <scope>NUCLEOTIDE SEQUENCE [LARGE SCALE GENOMIC DNA]</scope>
    <source>
        <strain evidence="9 10">CeCT 8812</strain>
    </source>
</reference>
<keyword evidence="3" id="KW-1134">Transmembrane beta strand</keyword>
<keyword evidence="5 7" id="KW-0472">Membrane</keyword>
<keyword evidence="7" id="KW-0354">Hemolysis</keyword>
<evidence type="ECO:0000256" key="5">
    <source>
        <dbReference type="ARBA" id="ARBA00023136"/>
    </source>
</evidence>
<dbReference type="GO" id="GO:1990281">
    <property type="term" value="C:efflux pump complex"/>
    <property type="evidence" value="ECO:0007669"/>
    <property type="project" value="TreeGrafter"/>
</dbReference>
<comment type="function">
    <text evidence="7">CyaE is necessary for transport of calmodulin-sensitive adenylate cyclase-hemolysin (cyclolysin).</text>
</comment>
<dbReference type="InterPro" id="IPR028351">
    <property type="entry name" value="CyaE"/>
</dbReference>
<keyword evidence="10" id="KW-1185">Reference proteome</keyword>
<evidence type="ECO:0000256" key="3">
    <source>
        <dbReference type="ARBA" id="ARBA00022452"/>
    </source>
</evidence>
<keyword evidence="4" id="KW-0812">Transmembrane</keyword>
<dbReference type="EMBL" id="OMKW01000002">
    <property type="protein sequence ID" value="SPF29084.1"/>
    <property type="molecule type" value="Genomic_DNA"/>
</dbReference>
<dbReference type="InterPro" id="IPR010130">
    <property type="entry name" value="T1SS_OMP_TolC"/>
</dbReference>
<evidence type="ECO:0000256" key="6">
    <source>
        <dbReference type="ARBA" id="ARBA00023237"/>
    </source>
</evidence>
<name>A0A2R8AA42_9RHOB</name>
<dbReference type="GO" id="GO:0031640">
    <property type="term" value="P:killing of cells of another organism"/>
    <property type="evidence" value="ECO:0007669"/>
    <property type="project" value="UniProtKB-KW"/>
</dbReference>
<dbReference type="Pfam" id="PF02321">
    <property type="entry name" value="OEP"/>
    <property type="match status" value="2"/>
</dbReference>
<comment type="similarity">
    <text evidence="1 7">Belongs to the outer membrane factor (OMF) (TC 1.B.17) family.</text>
</comment>
<dbReference type="NCBIfam" id="TIGR01844">
    <property type="entry name" value="type_I_sec_TolC"/>
    <property type="match status" value="1"/>
</dbReference>
<evidence type="ECO:0000313" key="9">
    <source>
        <dbReference type="EMBL" id="SPF29084.1"/>
    </source>
</evidence>
<dbReference type="InterPro" id="IPR003423">
    <property type="entry name" value="OMP_efflux"/>
</dbReference>
<keyword evidence="8" id="KW-0732">Signal</keyword>
<keyword evidence="6 7" id="KW-0998">Cell outer membrane</keyword>
<dbReference type="GO" id="GO:0009279">
    <property type="term" value="C:cell outer membrane"/>
    <property type="evidence" value="ECO:0007669"/>
    <property type="project" value="UniProtKB-SubCell"/>
</dbReference>
<accession>A0A2R8AA42</accession>
<feature type="chain" id="PRO_5015352658" description="Protein CyaE" evidence="8">
    <location>
        <begin position="28"/>
        <end position="468"/>
    </location>
</feature>
<dbReference type="PANTHER" id="PTHR30026">
    <property type="entry name" value="OUTER MEMBRANE PROTEIN TOLC"/>
    <property type="match status" value="1"/>
</dbReference>
<dbReference type="AlphaFoldDB" id="A0A2R8AA42"/>
<gene>
    <name evidence="9" type="primary">bepC</name>
    <name evidence="9" type="ORF">POI8812_01390</name>
</gene>
<dbReference type="GO" id="GO:0015288">
    <property type="term" value="F:porin activity"/>
    <property type="evidence" value="ECO:0007669"/>
    <property type="project" value="TreeGrafter"/>
</dbReference>
<evidence type="ECO:0000256" key="7">
    <source>
        <dbReference type="PIRNR" id="PIRNR001892"/>
    </source>
</evidence>
<dbReference type="PIRSF" id="PIRSF001892">
    <property type="entry name" value="CyaE"/>
    <property type="match status" value="1"/>
</dbReference>
<protein>
    <recommendedName>
        <fullName evidence="7">Protein CyaE</fullName>
    </recommendedName>
</protein>
<keyword evidence="2 7" id="KW-0813">Transport</keyword>
<evidence type="ECO:0000256" key="4">
    <source>
        <dbReference type="ARBA" id="ARBA00022692"/>
    </source>
</evidence>
<organism evidence="9 10">
    <name type="scientific">Pontivivens insulae</name>
    <dbReference type="NCBI Taxonomy" id="1639689"/>
    <lineage>
        <taxon>Bacteria</taxon>
        <taxon>Pseudomonadati</taxon>
        <taxon>Pseudomonadota</taxon>
        <taxon>Alphaproteobacteria</taxon>
        <taxon>Rhodobacterales</taxon>
        <taxon>Paracoccaceae</taxon>
        <taxon>Pontivivens</taxon>
    </lineage>
</organism>
<dbReference type="PANTHER" id="PTHR30026:SF22">
    <property type="entry name" value="OUTER MEMBRANE EFFLUX PROTEIN"/>
    <property type="match status" value="1"/>
</dbReference>
<evidence type="ECO:0000313" key="10">
    <source>
        <dbReference type="Proteomes" id="UP000244932"/>
    </source>
</evidence>
<dbReference type="InterPro" id="IPR051906">
    <property type="entry name" value="TolC-like"/>
</dbReference>
<dbReference type="Gene3D" id="1.20.1600.10">
    <property type="entry name" value="Outer membrane efflux proteins (OEP)"/>
    <property type="match status" value="1"/>
</dbReference>
<evidence type="ECO:0000256" key="1">
    <source>
        <dbReference type="ARBA" id="ARBA00007613"/>
    </source>
</evidence>
<dbReference type="SUPFAM" id="SSF56954">
    <property type="entry name" value="Outer membrane efflux proteins (OEP)"/>
    <property type="match status" value="1"/>
</dbReference>